<protein>
    <submittedName>
        <fullName evidence="1">Uncharacterized protein</fullName>
    </submittedName>
</protein>
<dbReference type="EMBL" id="KQ086161">
    <property type="protein sequence ID" value="KLO07086.1"/>
    <property type="molecule type" value="Genomic_DNA"/>
</dbReference>
<dbReference type="AlphaFoldDB" id="A0A0H2RQK9"/>
<evidence type="ECO:0000313" key="1">
    <source>
        <dbReference type="EMBL" id="KLO07086.1"/>
    </source>
</evidence>
<dbReference type="Proteomes" id="UP000053477">
    <property type="component" value="Unassembled WGS sequence"/>
</dbReference>
<sequence length="217" mass="24712">MKNCMLLPLEPTEPVGLHRCCLRSFDRSFCQSFLASAPVTVRVAEPHFSSTLPDPKPRLDQLLSLFHRAPYLRCEQVTRRPRSTSSWKSPKQMEQHQSFRTSGDFVNYTNHWQLLYFILRHLSQSMLLLLGSYSSMVPTSKVPYRQLPHIEVSCSCGRASMRSRVQRISQCEDGEVTLEVRGMDCSRSANAPELRCASVYKGILNSAIRPPPPATRL</sequence>
<proteinExistence type="predicted"/>
<organism evidence="1 2">
    <name type="scientific">Schizopora paradoxa</name>
    <dbReference type="NCBI Taxonomy" id="27342"/>
    <lineage>
        <taxon>Eukaryota</taxon>
        <taxon>Fungi</taxon>
        <taxon>Dikarya</taxon>
        <taxon>Basidiomycota</taxon>
        <taxon>Agaricomycotina</taxon>
        <taxon>Agaricomycetes</taxon>
        <taxon>Hymenochaetales</taxon>
        <taxon>Schizoporaceae</taxon>
        <taxon>Schizopora</taxon>
    </lineage>
</organism>
<gene>
    <name evidence="1" type="ORF">SCHPADRAFT_664736</name>
</gene>
<dbReference type="InParanoid" id="A0A0H2RQK9"/>
<name>A0A0H2RQK9_9AGAM</name>
<evidence type="ECO:0000313" key="2">
    <source>
        <dbReference type="Proteomes" id="UP000053477"/>
    </source>
</evidence>
<accession>A0A0H2RQK9</accession>
<keyword evidence="2" id="KW-1185">Reference proteome</keyword>
<reference evidence="1 2" key="1">
    <citation type="submission" date="2015-04" db="EMBL/GenBank/DDBJ databases">
        <title>Complete genome sequence of Schizopora paradoxa KUC8140, a cosmopolitan wood degrader in East Asia.</title>
        <authorList>
            <consortium name="DOE Joint Genome Institute"/>
            <person name="Min B."/>
            <person name="Park H."/>
            <person name="Jang Y."/>
            <person name="Kim J.-J."/>
            <person name="Kim K.H."/>
            <person name="Pangilinan J."/>
            <person name="Lipzen A."/>
            <person name="Riley R."/>
            <person name="Grigoriev I.V."/>
            <person name="Spatafora J.W."/>
            <person name="Choi I.-G."/>
        </authorList>
    </citation>
    <scope>NUCLEOTIDE SEQUENCE [LARGE SCALE GENOMIC DNA]</scope>
    <source>
        <strain evidence="1 2">KUC8140</strain>
    </source>
</reference>